<accession>A0AAV9IEC1</accession>
<keyword evidence="3 5" id="KW-0479">Metal-binding</keyword>
<dbReference type="EMBL" id="JANCYU010000034">
    <property type="protein sequence ID" value="KAK4525825.1"/>
    <property type="molecule type" value="Genomic_DNA"/>
</dbReference>
<comment type="cofactor">
    <cofactor evidence="5">
        <name>Zn(2+)</name>
        <dbReference type="ChEBI" id="CHEBI:29105"/>
    </cofactor>
    <text evidence="5">Binds 1 zinc ion per subunit.</text>
</comment>
<dbReference type="InterPro" id="IPR051486">
    <property type="entry name" value="Hcy_S-methyltransferase"/>
</dbReference>
<proteinExistence type="predicted"/>
<reference evidence="8 9" key="1">
    <citation type="submission" date="2022-07" db="EMBL/GenBank/DDBJ databases">
        <title>Genome-wide signatures of adaptation to extreme environments.</title>
        <authorList>
            <person name="Cho C.H."/>
            <person name="Yoon H.S."/>
        </authorList>
    </citation>
    <scope>NUCLEOTIDE SEQUENCE [LARGE SCALE GENOMIC DNA]</scope>
    <source>
        <strain evidence="8 9">108.79 E11</strain>
    </source>
</reference>
<evidence type="ECO:0000313" key="9">
    <source>
        <dbReference type="Proteomes" id="UP001300502"/>
    </source>
</evidence>
<dbReference type="InterPro" id="IPR003726">
    <property type="entry name" value="HCY_dom"/>
</dbReference>
<evidence type="ECO:0000256" key="5">
    <source>
        <dbReference type="PIRSR" id="PIRSR037505-2"/>
    </source>
</evidence>
<evidence type="ECO:0000256" key="4">
    <source>
        <dbReference type="ARBA" id="ARBA00022833"/>
    </source>
</evidence>
<feature type="binding site" evidence="5 6">
    <location>
        <position position="287"/>
    </location>
    <ligand>
        <name>Zn(2+)</name>
        <dbReference type="ChEBI" id="CHEBI:29105"/>
    </ligand>
</feature>
<dbReference type="GO" id="GO:0009086">
    <property type="term" value="P:methionine biosynthetic process"/>
    <property type="evidence" value="ECO:0007669"/>
    <property type="project" value="InterPro"/>
</dbReference>
<dbReference type="InterPro" id="IPR036589">
    <property type="entry name" value="HCY_dom_sf"/>
</dbReference>
<name>A0AAV9IEC1_9RHOD</name>
<organism evidence="8 9">
    <name type="scientific">Galdieria yellowstonensis</name>
    <dbReference type="NCBI Taxonomy" id="3028027"/>
    <lineage>
        <taxon>Eukaryota</taxon>
        <taxon>Rhodophyta</taxon>
        <taxon>Bangiophyceae</taxon>
        <taxon>Galdieriales</taxon>
        <taxon>Galdieriaceae</taxon>
        <taxon>Galdieria</taxon>
    </lineage>
</organism>
<comment type="caution">
    <text evidence="8">The sequence shown here is derived from an EMBL/GenBank/DDBJ whole genome shotgun (WGS) entry which is preliminary data.</text>
</comment>
<feature type="binding site" evidence="5 6">
    <location>
        <position position="288"/>
    </location>
    <ligand>
        <name>Zn(2+)</name>
        <dbReference type="ChEBI" id="CHEBI:29105"/>
    </ligand>
</feature>
<feature type="binding site" evidence="5 6">
    <location>
        <position position="218"/>
    </location>
    <ligand>
        <name>Zn(2+)</name>
        <dbReference type="ChEBI" id="CHEBI:29105"/>
    </ligand>
</feature>
<evidence type="ECO:0000256" key="2">
    <source>
        <dbReference type="ARBA" id="ARBA00022679"/>
    </source>
</evidence>
<feature type="domain" description="Hcy-binding" evidence="7">
    <location>
        <begin position="1"/>
        <end position="302"/>
    </location>
</feature>
<dbReference type="GO" id="GO:0033528">
    <property type="term" value="P:S-methylmethionine cycle"/>
    <property type="evidence" value="ECO:0007669"/>
    <property type="project" value="TreeGrafter"/>
</dbReference>
<dbReference type="Pfam" id="PF02574">
    <property type="entry name" value="S-methyl_trans"/>
    <property type="match status" value="1"/>
</dbReference>
<dbReference type="Proteomes" id="UP001300502">
    <property type="component" value="Unassembled WGS sequence"/>
</dbReference>
<dbReference type="PANTHER" id="PTHR46015">
    <property type="entry name" value="ZGC:172121"/>
    <property type="match status" value="1"/>
</dbReference>
<dbReference type="NCBIfam" id="NF007020">
    <property type="entry name" value="PRK09485.1"/>
    <property type="match status" value="1"/>
</dbReference>
<evidence type="ECO:0000256" key="3">
    <source>
        <dbReference type="ARBA" id="ARBA00022723"/>
    </source>
</evidence>
<keyword evidence="2 6" id="KW-0808">Transferase</keyword>
<keyword evidence="4 5" id="KW-0862">Zinc</keyword>
<dbReference type="GO" id="GO:0032259">
    <property type="term" value="P:methylation"/>
    <property type="evidence" value="ECO:0007669"/>
    <property type="project" value="UniProtKB-KW"/>
</dbReference>
<keyword evidence="9" id="KW-1185">Reference proteome</keyword>
<dbReference type="Gene3D" id="3.20.20.330">
    <property type="entry name" value="Homocysteine-binding-like domain"/>
    <property type="match status" value="1"/>
</dbReference>
<dbReference type="GO" id="GO:0008270">
    <property type="term" value="F:zinc ion binding"/>
    <property type="evidence" value="ECO:0007669"/>
    <property type="project" value="InterPro"/>
</dbReference>
<evidence type="ECO:0000256" key="6">
    <source>
        <dbReference type="PROSITE-ProRule" id="PRU00333"/>
    </source>
</evidence>
<evidence type="ECO:0000313" key="8">
    <source>
        <dbReference type="EMBL" id="KAK4525825.1"/>
    </source>
</evidence>
<dbReference type="InterPro" id="IPR017226">
    <property type="entry name" value="BHMT-like"/>
</dbReference>
<protein>
    <recommendedName>
        <fullName evidence="7">Hcy-binding domain-containing protein</fullName>
    </recommendedName>
</protein>
<dbReference type="GO" id="GO:0008898">
    <property type="term" value="F:S-adenosylmethionine-homocysteine S-methyltransferase activity"/>
    <property type="evidence" value="ECO:0007669"/>
    <property type="project" value="TreeGrafter"/>
</dbReference>
<sequence>MTVLLLDGGLATELERKGIDLSIGKLWSARILDECPELVYQVHLSYLEAGANIITSCSYQATFDGFLEGGYSFTQAKELMVRSIQLCKQARLTFCNSGQVATKCYIAASCGPFGAYLADGSEYRGCYGVSKERLESFHSSRLDVLVAEEPDFIAFETIPDMEEVQTIVQLMNTRYSSIPYWISIQCRNETEMACGTPVETIMPCLREAKNCFAFGVNCVLPQYLSSLTSIIRDQIRRLSLSTFIVAYPNSGQVYDTVRKEWSPENNISIENWVDYVVGCGADIIGGCCRTTPYHIQCLKNRMSCSPKDERKRRRKNAKI</sequence>
<keyword evidence="1 6" id="KW-0489">Methyltransferase</keyword>
<gene>
    <name evidence="8" type="ORF">GAYE_SCF17G3734</name>
</gene>
<evidence type="ECO:0000259" key="7">
    <source>
        <dbReference type="PROSITE" id="PS50970"/>
    </source>
</evidence>
<dbReference type="PANTHER" id="PTHR46015:SF1">
    <property type="entry name" value="HOMOCYSTEINE S-METHYLTRANSFERASE-LIKE ISOFORM 1"/>
    <property type="match status" value="1"/>
</dbReference>
<dbReference type="PIRSF" id="PIRSF037505">
    <property type="entry name" value="Betaine_HMT"/>
    <property type="match status" value="1"/>
</dbReference>
<dbReference type="PROSITE" id="PS50970">
    <property type="entry name" value="HCY"/>
    <property type="match status" value="1"/>
</dbReference>
<dbReference type="AlphaFoldDB" id="A0AAV9IEC1"/>
<evidence type="ECO:0000256" key="1">
    <source>
        <dbReference type="ARBA" id="ARBA00022603"/>
    </source>
</evidence>
<dbReference type="SUPFAM" id="SSF82282">
    <property type="entry name" value="Homocysteine S-methyltransferase"/>
    <property type="match status" value="1"/>
</dbReference>